<feature type="region of interest" description="Disordered" evidence="10">
    <location>
        <begin position="791"/>
        <end position="817"/>
    </location>
</feature>
<dbReference type="InterPro" id="IPR011039">
    <property type="entry name" value="TFIIF_interaction"/>
</dbReference>
<dbReference type="PANTHER" id="PTHR28181">
    <property type="entry name" value="UPF0655 PROTEIN YCR015C"/>
    <property type="match status" value="1"/>
</dbReference>
<evidence type="ECO:0000256" key="10">
    <source>
        <dbReference type="SAM" id="MobiDB-lite"/>
    </source>
</evidence>
<dbReference type="Pfam" id="PF02270">
    <property type="entry name" value="TFIIF_beta"/>
    <property type="match status" value="1"/>
</dbReference>
<dbReference type="PANTHER" id="PTHR28181:SF1">
    <property type="entry name" value="COLD TOLERANCE PROTEIN 1"/>
    <property type="match status" value="1"/>
</dbReference>
<keyword evidence="14" id="KW-1185">Reference proteome</keyword>
<keyword evidence="4" id="KW-0805">Transcription regulation</keyword>
<keyword evidence="13" id="KW-0396">Initiation factor</keyword>
<comment type="caution">
    <text evidence="13">The sequence shown here is derived from an EMBL/GenBank/DDBJ whole genome shotgun (WGS) entry which is preliminary data.</text>
</comment>
<evidence type="ECO:0000256" key="1">
    <source>
        <dbReference type="ARBA" id="ARBA00004123"/>
    </source>
</evidence>
<feature type="compositionally biased region" description="Acidic residues" evidence="10">
    <location>
        <begin position="374"/>
        <end position="383"/>
    </location>
</feature>
<feature type="region of interest" description="Disordered" evidence="10">
    <location>
        <begin position="364"/>
        <end position="383"/>
    </location>
</feature>
<evidence type="ECO:0000256" key="4">
    <source>
        <dbReference type="ARBA" id="ARBA00023015"/>
    </source>
</evidence>
<evidence type="ECO:0000256" key="9">
    <source>
        <dbReference type="ARBA" id="ARBA00081863"/>
    </source>
</evidence>
<dbReference type="Proteomes" id="UP000076552">
    <property type="component" value="Unassembled WGS sequence"/>
</dbReference>
<dbReference type="InterPro" id="IPR023214">
    <property type="entry name" value="HAD_sf"/>
</dbReference>
<dbReference type="GO" id="GO:0005634">
    <property type="term" value="C:nucleus"/>
    <property type="evidence" value="ECO:0007669"/>
    <property type="project" value="UniProtKB-SubCell"/>
</dbReference>
<reference evidence="13 14" key="1">
    <citation type="submission" date="2015-06" db="EMBL/GenBank/DDBJ databases">
        <title>Survival trade-offs in plant roots during colonization by closely related pathogenic and mutualistic fungi.</title>
        <authorList>
            <person name="Hacquard S."/>
            <person name="Kracher B."/>
            <person name="Hiruma K."/>
            <person name="Weinman A."/>
            <person name="Muench P."/>
            <person name="Garrido Oter R."/>
            <person name="Ver Loren van Themaat E."/>
            <person name="Dallerey J.-F."/>
            <person name="Damm U."/>
            <person name="Henrissat B."/>
            <person name="Lespinet O."/>
            <person name="Thon M."/>
            <person name="Kemen E."/>
            <person name="McHardy A.C."/>
            <person name="Schulze-Lefert P."/>
            <person name="O'Connell R.J."/>
        </authorList>
    </citation>
    <scope>NUCLEOTIDE SEQUENCE [LARGE SCALE GENOMIC DNA]</scope>
    <source>
        <strain evidence="13 14">0861</strain>
    </source>
</reference>
<feature type="domain" description="TFIIF beta subunit HTH" evidence="11">
    <location>
        <begin position="299"/>
        <end position="362"/>
    </location>
</feature>
<dbReference type="CDD" id="cd07980">
    <property type="entry name" value="TFIIF_beta"/>
    <property type="match status" value="1"/>
</dbReference>
<dbReference type="STRING" id="708197.A0A161WQ11"/>
<evidence type="ECO:0000256" key="3">
    <source>
        <dbReference type="ARBA" id="ARBA00021453"/>
    </source>
</evidence>
<name>A0A161WQ11_9PEZI</name>
<feature type="non-terminal residue" evidence="13">
    <location>
        <position position="1"/>
    </location>
</feature>
<dbReference type="SUPFAM" id="SSF46785">
    <property type="entry name" value="Winged helix' DNA-binding domain"/>
    <property type="match status" value="1"/>
</dbReference>
<dbReference type="Pfam" id="PF17683">
    <property type="entry name" value="TFIIF_beta_N"/>
    <property type="match status" value="1"/>
</dbReference>
<keyword evidence="6" id="KW-0804">Transcription</keyword>
<dbReference type="AlphaFoldDB" id="A0A161WQ11"/>
<protein>
    <recommendedName>
        <fullName evidence="3">Transcription initiation factor IIF subunit beta</fullName>
    </recommendedName>
    <alternativeName>
        <fullName evidence="9">TFIIF medium subunit</fullName>
    </alternativeName>
    <alternativeName>
        <fullName evidence="8">TFIIF-beta</fullName>
    </alternativeName>
</protein>
<dbReference type="SUPFAM" id="SSF50916">
    <property type="entry name" value="Rap30/74 interaction domains"/>
    <property type="match status" value="1"/>
</dbReference>
<evidence type="ECO:0000256" key="8">
    <source>
        <dbReference type="ARBA" id="ARBA00081473"/>
    </source>
</evidence>
<keyword evidence="13" id="KW-0648">Protein biosynthesis</keyword>
<comment type="subcellular location">
    <subcellularLocation>
        <location evidence="1">Nucleus</location>
    </subcellularLocation>
</comment>
<gene>
    <name evidence="13" type="ORF">CT0861_05108</name>
</gene>
<dbReference type="GO" id="GO:0003677">
    <property type="term" value="F:DNA binding"/>
    <property type="evidence" value="ECO:0007669"/>
    <property type="project" value="UniProtKB-KW"/>
</dbReference>
<proteinExistence type="inferred from homology"/>
<evidence type="ECO:0000256" key="2">
    <source>
        <dbReference type="ARBA" id="ARBA00009543"/>
    </source>
</evidence>
<organism evidence="13 14">
    <name type="scientific">Colletotrichum tofieldiae</name>
    <dbReference type="NCBI Taxonomy" id="708197"/>
    <lineage>
        <taxon>Eukaryota</taxon>
        <taxon>Fungi</taxon>
        <taxon>Dikarya</taxon>
        <taxon>Ascomycota</taxon>
        <taxon>Pezizomycotina</taxon>
        <taxon>Sordariomycetes</taxon>
        <taxon>Hypocreomycetidae</taxon>
        <taxon>Glomerellales</taxon>
        <taxon>Glomerellaceae</taxon>
        <taxon>Colletotrichum</taxon>
        <taxon>Colletotrichum spaethianum species complex</taxon>
    </lineage>
</organism>
<dbReference type="InterPro" id="IPR040504">
    <property type="entry name" value="TFIIF_beta_N"/>
</dbReference>
<evidence type="ECO:0000256" key="6">
    <source>
        <dbReference type="ARBA" id="ARBA00023163"/>
    </source>
</evidence>
<evidence type="ECO:0000256" key="5">
    <source>
        <dbReference type="ARBA" id="ARBA00023125"/>
    </source>
</evidence>
<dbReference type="InterPro" id="IPR036390">
    <property type="entry name" value="WH_DNA-bd_sf"/>
</dbReference>
<keyword evidence="5" id="KW-0238">DNA-binding</keyword>
<evidence type="ECO:0000256" key="7">
    <source>
        <dbReference type="ARBA" id="ARBA00023242"/>
    </source>
</evidence>
<evidence type="ECO:0000313" key="14">
    <source>
        <dbReference type="Proteomes" id="UP000076552"/>
    </source>
</evidence>
<comment type="similarity">
    <text evidence="2">Belongs to the TFIIF beta subunit family.</text>
</comment>
<dbReference type="FunFam" id="1.10.10.10:FF:000035">
    <property type="entry name" value="General transcription factor IIF subunit 2"/>
    <property type="match status" value="1"/>
</dbReference>
<dbReference type="InterPro" id="IPR036412">
    <property type="entry name" value="HAD-like_sf"/>
</dbReference>
<dbReference type="GO" id="GO:0003743">
    <property type="term" value="F:translation initiation factor activity"/>
    <property type="evidence" value="ECO:0007669"/>
    <property type="project" value="UniProtKB-KW"/>
</dbReference>
<evidence type="ECO:0000313" key="13">
    <source>
        <dbReference type="EMBL" id="KZL73346.1"/>
    </source>
</evidence>
<dbReference type="EMBL" id="LFIV01000045">
    <property type="protein sequence ID" value="KZL73346.1"/>
    <property type="molecule type" value="Genomic_DNA"/>
</dbReference>
<evidence type="ECO:0000259" key="11">
    <source>
        <dbReference type="Pfam" id="PF02270"/>
    </source>
</evidence>
<dbReference type="InterPro" id="IPR040450">
    <property type="entry name" value="TFIIF_beta_HTH"/>
</dbReference>
<dbReference type="Gene3D" id="3.40.50.1000">
    <property type="entry name" value="HAD superfamily/HAD-like"/>
    <property type="match status" value="1"/>
</dbReference>
<keyword evidence="7" id="KW-0539">Nucleus</keyword>
<sequence>LQRNHRLYLNLTSRFWNTKGASDRIRVLNMADSTYIKSEPYIKPDPEAVTASPLDDDDLYEDAGDLEFFDQYSDQGSFGQAYLARVPKDLWEAWDSLPDDAEIEVGTMRQWDVVRPDGSVEHRFKMLLNSDRAEHQLMPKEYDLEMGKELARSTFVFTEEDLPGFKAKSKARTDAANAGIPARFLRPKADKVEKKPFEKGRRWQPYYRKAIPKKTKIAARIQYELACKPVDNAESQAILQRKQVEAQRPKHTLQIMEQRAANSIIHHGSAAAVEKFGSFIKTSAPTKATKPKKTENRAARMSEEQLLDGLMEAFRKYEYWKMSILKARFDQPEAFLRQTLEKIAVLNRSGIHANEWSLQEHLKSMASGATSETAPEEAAAEDDDEEVVMEDVHDMSGSMCLRIQTNTRRAYTFKSALRLNSVHTVAHMPRKTLNLVFDFDGTITTKDTIGTLAEIALRFQYERGIDSSSAWRQILKDYSQDHADHVSTYKPTPDDRFSLIEELAYLRGLREVELRSVRRVEQSGLFRDVRREDLAKAGKAARMEGRVNLRDGFAELMDVAKDNGWTVSVVSVNWSRSFISGVLSDYSFDIVANEIEMDGSILGPGVLGPPTRETILTTCEDKLRALRALTTRQGAEDTEALVYFGDSTSDIECLLETRGVVVSPAPDSSLIKTLRRVGYEVPRVEEHHPSSGIVWASTFVESSETMCFYRGTVYECKHSEFGKKVSDCKDQRDFLAGNSKEKNACTKRQIHSMNRVRVDAKCRKCQRLDALRTRTRKTFLSLRENLEKRRAPVGKSDKEAFNTGENLKGFMSSDDAL</sequence>
<dbReference type="GO" id="GO:0006367">
    <property type="term" value="P:transcription initiation at RNA polymerase II promoter"/>
    <property type="evidence" value="ECO:0007669"/>
    <property type="project" value="InterPro"/>
</dbReference>
<feature type="domain" description="TFIIF beta subunit N-terminal" evidence="12">
    <location>
        <begin position="80"/>
        <end position="230"/>
    </location>
</feature>
<dbReference type="Gene3D" id="1.10.10.10">
    <property type="entry name" value="Winged helix-like DNA-binding domain superfamily/Winged helix DNA-binding domain"/>
    <property type="match status" value="1"/>
</dbReference>
<dbReference type="InterPro" id="IPR050849">
    <property type="entry name" value="HAD-like_hydrolase_phosphatase"/>
</dbReference>
<dbReference type="Pfam" id="PF12710">
    <property type="entry name" value="HAD"/>
    <property type="match status" value="1"/>
</dbReference>
<feature type="compositionally biased region" description="Basic and acidic residues" evidence="10">
    <location>
        <begin position="791"/>
        <end position="800"/>
    </location>
</feature>
<dbReference type="SUPFAM" id="SSF56784">
    <property type="entry name" value="HAD-like"/>
    <property type="match status" value="1"/>
</dbReference>
<evidence type="ECO:0000259" key="12">
    <source>
        <dbReference type="Pfam" id="PF17683"/>
    </source>
</evidence>
<accession>A0A161WQ11</accession>
<dbReference type="InterPro" id="IPR036388">
    <property type="entry name" value="WH-like_DNA-bd_sf"/>
</dbReference>